<evidence type="ECO:0000313" key="8">
    <source>
        <dbReference type="EMBL" id="GMT00934.1"/>
    </source>
</evidence>
<organism evidence="8 9">
    <name type="scientific">Pristionchus entomophagus</name>
    <dbReference type="NCBI Taxonomy" id="358040"/>
    <lineage>
        <taxon>Eukaryota</taxon>
        <taxon>Metazoa</taxon>
        <taxon>Ecdysozoa</taxon>
        <taxon>Nematoda</taxon>
        <taxon>Chromadorea</taxon>
        <taxon>Rhabditida</taxon>
        <taxon>Rhabditina</taxon>
        <taxon>Diplogasteromorpha</taxon>
        <taxon>Diplogasteroidea</taxon>
        <taxon>Neodiplogasteridae</taxon>
        <taxon>Pristionchus</taxon>
    </lineage>
</organism>
<accession>A0AAV5U289</accession>
<keyword evidence="4 6" id="KW-0472">Membrane</keyword>
<dbReference type="PANTHER" id="PTHR11814">
    <property type="entry name" value="SULFATE TRANSPORTER"/>
    <property type="match status" value="1"/>
</dbReference>
<dbReference type="InterPro" id="IPR011547">
    <property type="entry name" value="SLC26A/SulP_dom"/>
</dbReference>
<evidence type="ECO:0000256" key="6">
    <source>
        <dbReference type="SAM" id="Phobius"/>
    </source>
</evidence>
<evidence type="ECO:0000256" key="3">
    <source>
        <dbReference type="ARBA" id="ARBA00022989"/>
    </source>
</evidence>
<feature type="transmembrane region" description="Helical" evidence="6">
    <location>
        <begin position="263"/>
        <end position="286"/>
    </location>
</feature>
<keyword evidence="2 6" id="KW-0812">Transmembrane</keyword>
<dbReference type="SUPFAM" id="SSF52091">
    <property type="entry name" value="SpoIIaa-like"/>
    <property type="match status" value="1"/>
</dbReference>
<comment type="caution">
    <text evidence="8">The sequence shown here is derived from an EMBL/GenBank/DDBJ whole genome shotgun (WGS) entry which is preliminary data.</text>
</comment>
<dbReference type="InterPro" id="IPR001902">
    <property type="entry name" value="SLC26A/SulP_fam"/>
</dbReference>
<dbReference type="InterPro" id="IPR002645">
    <property type="entry name" value="STAS_dom"/>
</dbReference>
<dbReference type="CDD" id="cd07042">
    <property type="entry name" value="STAS_SulP_like_sulfate_transporter"/>
    <property type="match status" value="1"/>
</dbReference>
<dbReference type="InterPro" id="IPR036513">
    <property type="entry name" value="STAS_dom_sf"/>
</dbReference>
<dbReference type="GO" id="GO:0016020">
    <property type="term" value="C:membrane"/>
    <property type="evidence" value="ECO:0007669"/>
    <property type="project" value="UniProtKB-SubCell"/>
</dbReference>
<dbReference type="AlphaFoldDB" id="A0AAV5U289"/>
<evidence type="ECO:0000313" key="9">
    <source>
        <dbReference type="Proteomes" id="UP001432027"/>
    </source>
</evidence>
<feature type="transmembrane region" description="Helical" evidence="6">
    <location>
        <begin position="306"/>
        <end position="325"/>
    </location>
</feature>
<feature type="transmembrane region" description="Helical" evidence="6">
    <location>
        <begin position="427"/>
        <end position="444"/>
    </location>
</feature>
<feature type="transmembrane region" description="Helical" evidence="6">
    <location>
        <begin position="345"/>
        <end position="371"/>
    </location>
</feature>
<feature type="transmembrane region" description="Helical" evidence="6">
    <location>
        <begin position="488"/>
        <end position="517"/>
    </location>
</feature>
<dbReference type="NCBIfam" id="TIGR00815">
    <property type="entry name" value="sulP"/>
    <property type="match status" value="1"/>
</dbReference>
<name>A0AAV5U289_9BILA</name>
<feature type="transmembrane region" description="Helical" evidence="6">
    <location>
        <begin position="391"/>
        <end position="407"/>
    </location>
</feature>
<dbReference type="EMBL" id="BTSX01000005">
    <property type="protein sequence ID" value="GMT00934.1"/>
    <property type="molecule type" value="Genomic_DNA"/>
</dbReference>
<sequence>MSEDKSDRFLDGTMYKALATESGIDRPVMNQKQFEEEFGNPRDTNRIPLRIHVKGAMRGCVHPCSSGSHLLSTLLSFVPIFQWLPKYNFRESLVADLIGGITTGIMHVPQGLAYSVLAGVDPVYGLYSSCFPAFFYMLFGTSRHTTLGSFAVVTLMAGIANENIMEIKGTVNATDSTNSSLPSDLTPIQVASTLTVAIGIVQFAAGLLRLEFLASYFSDPLVSGFTTGSAVHVLIAQIDDIFGLTGLPKSSGPGYIFVRSWDIILAAFNRTNLVTLITSVIAITFLHCGKEYLSPFLKKKGLKLPVPYELIVIIISTAVSAIFDFQHNYNVPVVGFIPTGPPNPALPVVAILPDCIIQSLGMVVVTIAVHISLAKMYAKKLNYSVDARQELYALGGSSMLGGLFSVYPVSTALGRTAVNVSTGTKTQLSTVFSCALLLVIILWLGPLLQALPKCILACVIIVALKSMFQRCEEIKSLWRISRTDLLVWIVSFTSTVVIDVMEGLAISILFALLTVVFRSQWPKWERILGAMSSDHDKTLPEEASLPRPSVCVFRFDAPLIFTNVERFLNKVKKTMDEWDGIDSSSHKLCEIKVIVESEDPIPRYFIIDCSSIVYIDYMGVKALSETIIDLKKRGLTVYLAAVKPDVFVVLKAQGLLDKFSKEHLFPTLHDALSIADRNASAAEMLDNARKFRLSTQSSRSIDSPSPELTVKGTPTSLPPTPTSALPGTSVLFPAPISDEKRK</sequence>
<evidence type="ECO:0000259" key="7">
    <source>
        <dbReference type="PROSITE" id="PS50801"/>
    </source>
</evidence>
<evidence type="ECO:0000256" key="2">
    <source>
        <dbReference type="ARBA" id="ARBA00022692"/>
    </source>
</evidence>
<comment type="subcellular location">
    <subcellularLocation>
        <location evidence="1">Membrane</location>
        <topology evidence="1">Multi-pass membrane protein</topology>
    </subcellularLocation>
</comment>
<dbReference type="Pfam" id="PF01740">
    <property type="entry name" value="STAS"/>
    <property type="match status" value="1"/>
</dbReference>
<dbReference type="Proteomes" id="UP001432027">
    <property type="component" value="Unassembled WGS sequence"/>
</dbReference>
<dbReference type="Pfam" id="PF00916">
    <property type="entry name" value="Sulfate_transp"/>
    <property type="match status" value="1"/>
</dbReference>
<reference evidence="8" key="1">
    <citation type="submission" date="2023-10" db="EMBL/GenBank/DDBJ databases">
        <title>Genome assembly of Pristionchus species.</title>
        <authorList>
            <person name="Yoshida K."/>
            <person name="Sommer R.J."/>
        </authorList>
    </citation>
    <scope>NUCLEOTIDE SEQUENCE</scope>
    <source>
        <strain evidence="8">RS0144</strain>
    </source>
</reference>
<feature type="region of interest" description="Disordered" evidence="5">
    <location>
        <begin position="695"/>
        <end position="742"/>
    </location>
</feature>
<dbReference type="Gene3D" id="3.30.750.24">
    <property type="entry name" value="STAS domain"/>
    <property type="match status" value="1"/>
</dbReference>
<evidence type="ECO:0000256" key="4">
    <source>
        <dbReference type="ARBA" id="ARBA00023136"/>
    </source>
</evidence>
<keyword evidence="3 6" id="KW-1133">Transmembrane helix</keyword>
<proteinExistence type="predicted"/>
<feature type="domain" description="STAS" evidence="7">
    <location>
        <begin position="548"/>
        <end position="675"/>
    </location>
</feature>
<evidence type="ECO:0000256" key="5">
    <source>
        <dbReference type="SAM" id="MobiDB-lite"/>
    </source>
</evidence>
<keyword evidence="9" id="KW-1185">Reference proteome</keyword>
<dbReference type="PROSITE" id="PS50801">
    <property type="entry name" value="STAS"/>
    <property type="match status" value="1"/>
</dbReference>
<evidence type="ECO:0000256" key="1">
    <source>
        <dbReference type="ARBA" id="ARBA00004141"/>
    </source>
</evidence>
<dbReference type="GO" id="GO:0055085">
    <property type="term" value="P:transmembrane transport"/>
    <property type="evidence" value="ECO:0007669"/>
    <property type="project" value="InterPro"/>
</dbReference>
<gene>
    <name evidence="8" type="ORF">PENTCL1PPCAC_23108</name>
</gene>
<protein>
    <recommendedName>
        <fullName evidence="7">STAS domain-containing protein</fullName>
    </recommendedName>
</protein>